<evidence type="ECO:0000313" key="2">
    <source>
        <dbReference type="EMBL" id="TDL26753.1"/>
    </source>
</evidence>
<name>A0A4Y7QGD6_9AGAM</name>
<feature type="compositionally biased region" description="Polar residues" evidence="1">
    <location>
        <begin position="346"/>
        <end position="362"/>
    </location>
</feature>
<reference evidence="2 3" key="1">
    <citation type="submission" date="2018-06" db="EMBL/GenBank/DDBJ databases">
        <title>A transcriptomic atlas of mushroom development highlights an independent origin of complex multicellularity.</title>
        <authorList>
            <consortium name="DOE Joint Genome Institute"/>
            <person name="Krizsan K."/>
            <person name="Almasi E."/>
            <person name="Merenyi Z."/>
            <person name="Sahu N."/>
            <person name="Viragh M."/>
            <person name="Koszo T."/>
            <person name="Mondo S."/>
            <person name="Kiss B."/>
            <person name="Balint B."/>
            <person name="Kues U."/>
            <person name="Barry K."/>
            <person name="Hegedus J.C."/>
            <person name="Henrissat B."/>
            <person name="Johnson J."/>
            <person name="Lipzen A."/>
            <person name="Ohm R."/>
            <person name="Nagy I."/>
            <person name="Pangilinan J."/>
            <person name="Yan J."/>
            <person name="Xiong Y."/>
            <person name="Grigoriev I.V."/>
            <person name="Hibbett D.S."/>
            <person name="Nagy L.G."/>
        </authorList>
    </citation>
    <scope>NUCLEOTIDE SEQUENCE [LARGE SCALE GENOMIC DNA]</scope>
    <source>
        <strain evidence="2 3">SZMC22713</strain>
    </source>
</reference>
<dbReference type="VEuPathDB" id="FungiDB:BD410DRAFT_895360"/>
<proteinExistence type="predicted"/>
<keyword evidence="3" id="KW-1185">Reference proteome</keyword>
<protein>
    <submittedName>
        <fullName evidence="2">Uncharacterized protein</fullName>
    </submittedName>
</protein>
<dbReference type="OrthoDB" id="3264017at2759"/>
<feature type="region of interest" description="Disordered" evidence="1">
    <location>
        <begin position="458"/>
        <end position="481"/>
    </location>
</feature>
<feature type="region of interest" description="Disordered" evidence="1">
    <location>
        <begin position="23"/>
        <end position="102"/>
    </location>
</feature>
<sequence length="534" mass="59386">MTEGSDTNEHDYCKPGSFIHDLGAFIEPDHNDTSLPRTVQAPDASKPADLTQRHTQQGLTGSGSEPLASQSPLWLSDPHNIWPPFDEPANDSESSTAPYHFPSVHEDNQATLLASDSLFSHNPNTMSFTEPDPIVTDEQLNLFLLQSQRGSYPLGSSSGGPRMLDDWSSSHVSSTSILGDSHNPFTGRSTLPGNAIPNLMRPASLSEAPMSSSRLNPGPSCQTAGIVDANGLLCSPYTDHVDTRQKPRDEKTRISKPLTVEDLEHDNSRFAKVVKAFLSITDQNRRTVPEIARSVAEMFPDRYADLEGVKRMVNDVLQKHKAFWHPGRGSPYRLNLAEGRARREFPSSTKTSSKGNYSVAQNNRDRRLERRRRYVDVYDRTSITQQHDPGAFSENSWLPPSYRTADEFPFTGASSYRGTQFTSSPIQRPFLHEETQPPSFYGSAFPPHLDVSCINSDIPTSVQQPRLPPDRQSPRSELKEEVPLTAIDPRLLFLDTHEHFPVNSPLPCSNIDESAAPDPPWFSTDSVTHQGCQF</sequence>
<dbReference type="Proteomes" id="UP000294933">
    <property type="component" value="Unassembled WGS sequence"/>
</dbReference>
<accession>A0A4Y7QGD6</accession>
<evidence type="ECO:0000313" key="3">
    <source>
        <dbReference type="Proteomes" id="UP000294933"/>
    </source>
</evidence>
<organism evidence="2 3">
    <name type="scientific">Rickenella mellea</name>
    <dbReference type="NCBI Taxonomy" id="50990"/>
    <lineage>
        <taxon>Eukaryota</taxon>
        <taxon>Fungi</taxon>
        <taxon>Dikarya</taxon>
        <taxon>Basidiomycota</taxon>
        <taxon>Agaricomycotina</taxon>
        <taxon>Agaricomycetes</taxon>
        <taxon>Hymenochaetales</taxon>
        <taxon>Rickenellaceae</taxon>
        <taxon>Rickenella</taxon>
    </lineage>
</organism>
<feature type="region of interest" description="Disordered" evidence="1">
    <location>
        <begin position="343"/>
        <end position="370"/>
    </location>
</feature>
<dbReference type="EMBL" id="ML170161">
    <property type="protein sequence ID" value="TDL26753.1"/>
    <property type="molecule type" value="Genomic_DNA"/>
</dbReference>
<evidence type="ECO:0000256" key="1">
    <source>
        <dbReference type="SAM" id="MobiDB-lite"/>
    </source>
</evidence>
<gene>
    <name evidence="2" type="ORF">BD410DRAFT_895360</name>
</gene>
<feature type="compositionally biased region" description="Basic and acidic residues" evidence="1">
    <location>
        <begin position="468"/>
        <end position="481"/>
    </location>
</feature>
<dbReference type="AlphaFoldDB" id="A0A4Y7QGD6"/>
<feature type="compositionally biased region" description="Polar residues" evidence="1">
    <location>
        <begin position="53"/>
        <end position="73"/>
    </location>
</feature>